<proteinExistence type="predicted"/>
<accession>A0AAD9D0I7</accession>
<dbReference type="EMBL" id="JAODAN010000006">
    <property type="protein sequence ID" value="KAK1923793.1"/>
    <property type="molecule type" value="Genomic_DNA"/>
</dbReference>
<feature type="compositionally biased region" description="Basic residues" evidence="1">
    <location>
        <begin position="414"/>
        <end position="433"/>
    </location>
</feature>
<dbReference type="Pfam" id="PF00856">
    <property type="entry name" value="SET"/>
    <property type="match status" value="1"/>
</dbReference>
<keyword evidence="4" id="KW-1185">Reference proteome</keyword>
<dbReference type="CDD" id="cd20071">
    <property type="entry name" value="SET_SMYD"/>
    <property type="match status" value="1"/>
</dbReference>
<feature type="region of interest" description="Disordered" evidence="1">
    <location>
        <begin position="402"/>
        <end position="433"/>
    </location>
</feature>
<protein>
    <recommendedName>
        <fullName evidence="2">SET domain-containing protein</fullName>
    </recommendedName>
</protein>
<evidence type="ECO:0000256" key="1">
    <source>
        <dbReference type="SAM" id="MobiDB-lite"/>
    </source>
</evidence>
<evidence type="ECO:0000313" key="3">
    <source>
        <dbReference type="EMBL" id="KAK1923793.1"/>
    </source>
</evidence>
<name>A0AAD9D0I7_PAPLA</name>
<dbReference type="PANTHER" id="PTHR47332">
    <property type="entry name" value="SET DOMAIN-CONTAINING PROTEIN 5"/>
    <property type="match status" value="1"/>
</dbReference>
<dbReference type="Proteomes" id="UP001182556">
    <property type="component" value="Unassembled WGS sequence"/>
</dbReference>
<dbReference type="Gene3D" id="1.25.40.10">
    <property type="entry name" value="Tetratricopeptide repeat domain"/>
    <property type="match status" value="1"/>
</dbReference>
<evidence type="ECO:0000313" key="4">
    <source>
        <dbReference type="Proteomes" id="UP001182556"/>
    </source>
</evidence>
<gene>
    <name evidence="3" type="ORF">DB88DRAFT_528961</name>
</gene>
<dbReference type="AlphaFoldDB" id="A0AAD9D0I7"/>
<dbReference type="Gene3D" id="2.170.270.10">
    <property type="entry name" value="SET domain"/>
    <property type="match status" value="1"/>
</dbReference>
<sequence>MGPHQEALTHQTPTPKSPRPLSFGSAPPSYSLALPVLVDPGFAQASFRGKGFGLKATRDFAPGEEIIREAPFVSFRLDDDDVEQAFNYLSGPARLLFLSFTPTINNPNISLYRNIAETNALTCWNQDDADEYVDADADVNEENDGDSILKGRLGGSSTAPIDLTAMSDDDIDMGEAPVKPAKSIGICENICRVNHSCRPNSGWAWDRATSQMVLYAYNTIAANEEITASYHNAYNILPRAQRRAKLLEKFGFDCMCQACSPIDSNSDARLAEFRRIRESCWPEVARRRHSSPTWEEEDEDQQSFAMDQNLALHRLNRAMEILQAENQFFYQGEILERRFRVYVIWGQRVQARQAAEAVLQHTRMHRGLACATKTMMNVWCRAPEKHWLWDVGKKYYGNLAPSDDGDSDFEHHYRNSHHKKKKQRKSRSGTSRR</sequence>
<dbReference type="InterPro" id="IPR053185">
    <property type="entry name" value="SET_domain_protein"/>
</dbReference>
<comment type="caution">
    <text evidence="3">The sequence shown here is derived from an EMBL/GenBank/DDBJ whole genome shotgun (WGS) entry which is preliminary data.</text>
</comment>
<dbReference type="InterPro" id="IPR046341">
    <property type="entry name" value="SET_dom_sf"/>
</dbReference>
<organism evidence="3 4">
    <name type="scientific">Papiliotrema laurentii</name>
    <name type="common">Cryptococcus laurentii</name>
    <dbReference type="NCBI Taxonomy" id="5418"/>
    <lineage>
        <taxon>Eukaryota</taxon>
        <taxon>Fungi</taxon>
        <taxon>Dikarya</taxon>
        <taxon>Basidiomycota</taxon>
        <taxon>Agaricomycotina</taxon>
        <taxon>Tremellomycetes</taxon>
        <taxon>Tremellales</taxon>
        <taxon>Rhynchogastremaceae</taxon>
        <taxon>Papiliotrema</taxon>
    </lineage>
</organism>
<dbReference type="InterPro" id="IPR001214">
    <property type="entry name" value="SET_dom"/>
</dbReference>
<dbReference type="SUPFAM" id="SSF82199">
    <property type="entry name" value="SET domain"/>
    <property type="match status" value="1"/>
</dbReference>
<dbReference type="PANTHER" id="PTHR47332:SF4">
    <property type="entry name" value="SET DOMAIN-CONTAINING PROTEIN 5"/>
    <property type="match status" value="1"/>
</dbReference>
<feature type="domain" description="SET" evidence="2">
    <location>
        <begin position="40"/>
        <end position="231"/>
    </location>
</feature>
<evidence type="ECO:0000259" key="2">
    <source>
        <dbReference type="PROSITE" id="PS50280"/>
    </source>
</evidence>
<feature type="region of interest" description="Disordered" evidence="1">
    <location>
        <begin position="1"/>
        <end position="24"/>
    </location>
</feature>
<dbReference type="InterPro" id="IPR011990">
    <property type="entry name" value="TPR-like_helical_dom_sf"/>
</dbReference>
<dbReference type="PROSITE" id="PS50280">
    <property type="entry name" value="SET"/>
    <property type="match status" value="1"/>
</dbReference>
<reference evidence="3" key="1">
    <citation type="submission" date="2023-02" db="EMBL/GenBank/DDBJ databases">
        <title>Identification and recombinant expression of a fungal hydrolase from Papiliotrema laurentii that hydrolyzes apple cutin and clears colloidal polyester polyurethane.</title>
        <authorList>
            <consortium name="DOE Joint Genome Institute"/>
            <person name="Roman V.A."/>
            <person name="Bojanowski C."/>
            <person name="Crable B.R."/>
            <person name="Wagner D.N."/>
            <person name="Hung C.S."/>
            <person name="Nadeau L.J."/>
            <person name="Schratz L."/>
            <person name="Haridas S."/>
            <person name="Pangilinan J."/>
            <person name="Lipzen A."/>
            <person name="Na H."/>
            <person name="Yan M."/>
            <person name="Ng V."/>
            <person name="Grigoriev I.V."/>
            <person name="Spatafora J.W."/>
            <person name="Barlow D."/>
            <person name="Biffinger J."/>
            <person name="Kelley-Loughnane N."/>
            <person name="Varaljay V.A."/>
            <person name="Crookes-Goodson W.J."/>
        </authorList>
    </citation>
    <scope>NUCLEOTIDE SEQUENCE</scope>
    <source>
        <strain evidence="3">5307AH</strain>
    </source>
</reference>